<feature type="transmembrane region" description="Helical" evidence="1">
    <location>
        <begin position="112"/>
        <end position="131"/>
    </location>
</feature>
<name>A0A2T0VB00_9MICO</name>
<keyword evidence="1" id="KW-0812">Transmembrane</keyword>
<evidence type="ECO:0000313" key="2">
    <source>
        <dbReference type="EMBL" id="PRY67248.1"/>
    </source>
</evidence>
<keyword evidence="3" id="KW-1185">Reference proteome</keyword>
<dbReference type="OrthoDB" id="4753036at2"/>
<dbReference type="EMBL" id="PVTL01000007">
    <property type="protein sequence ID" value="PRY67248.1"/>
    <property type="molecule type" value="Genomic_DNA"/>
</dbReference>
<dbReference type="Proteomes" id="UP000237983">
    <property type="component" value="Unassembled WGS sequence"/>
</dbReference>
<dbReference type="AlphaFoldDB" id="A0A2T0VB00"/>
<reference evidence="2 3" key="1">
    <citation type="submission" date="2018-03" db="EMBL/GenBank/DDBJ databases">
        <title>Genomic Encyclopedia of Type Strains, Phase III (KMG-III): the genomes of soil and plant-associated and newly described type strains.</title>
        <authorList>
            <person name="Whitman W."/>
        </authorList>
    </citation>
    <scope>NUCLEOTIDE SEQUENCE [LARGE SCALE GENOMIC DNA]</scope>
    <source>
        <strain evidence="2 3">CGMCC 1.12484</strain>
    </source>
</reference>
<accession>A0A2T0VB00</accession>
<keyword evidence="1" id="KW-1133">Transmembrane helix</keyword>
<organism evidence="2 3">
    <name type="scientific">Glaciihabitans tibetensis</name>
    <dbReference type="NCBI Taxonomy" id="1266600"/>
    <lineage>
        <taxon>Bacteria</taxon>
        <taxon>Bacillati</taxon>
        <taxon>Actinomycetota</taxon>
        <taxon>Actinomycetes</taxon>
        <taxon>Micrococcales</taxon>
        <taxon>Microbacteriaceae</taxon>
        <taxon>Glaciihabitans</taxon>
    </lineage>
</organism>
<feature type="transmembrane region" description="Helical" evidence="1">
    <location>
        <begin position="157"/>
        <end position="181"/>
    </location>
</feature>
<feature type="transmembrane region" description="Helical" evidence="1">
    <location>
        <begin position="42"/>
        <end position="62"/>
    </location>
</feature>
<comment type="caution">
    <text evidence="2">The sequence shown here is derived from an EMBL/GenBank/DDBJ whole genome shotgun (WGS) entry which is preliminary data.</text>
</comment>
<feature type="transmembrane region" description="Helical" evidence="1">
    <location>
        <begin position="12"/>
        <end position="30"/>
    </location>
</feature>
<dbReference type="Pfam" id="PF11139">
    <property type="entry name" value="SfLAP"/>
    <property type="match status" value="1"/>
</dbReference>
<evidence type="ECO:0000313" key="3">
    <source>
        <dbReference type="Proteomes" id="UP000237983"/>
    </source>
</evidence>
<dbReference type="InterPro" id="IPR021315">
    <property type="entry name" value="Gap/Sap"/>
</dbReference>
<keyword evidence="1" id="KW-0472">Membrane</keyword>
<dbReference type="RefSeq" id="WP_106213793.1">
    <property type="nucleotide sequence ID" value="NZ_PVTL01000007.1"/>
</dbReference>
<protein>
    <submittedName>
        <fullName evidence="2">Sap-like sulfolipid-1-addressing protein</fullName>
    </submittedName>
</protein>
<feature type="transmembrane region" description="Helical" evidence="1">
    <location>
        <begin position="74"/>
        <end position="91"/>
    </location>
</feature>
<proteinExistence type="predicted"/>
<sequence>MGPVIGEILPLAVGVAISPIPIIAAILMLLAPKARATSVGFLIGWCAGILVVTTAFVLLSAVIPATDSSDERPVVGTIKIVLGALLLLVAARQWRTRPRGSEKPALPRWMSAIATMTVARGLALGFVLAAVNPKNLLLSASAGIAIGTAGLSTGYEFLSIAVFAVAAASTVAVPVIAYFAAASRMRGPLENLRVWLERNNHTVMSVLLLVIGVVVIGQGIAEFGA</sequence>
<feature type="transmembrane region" description="Helical" evidence="1">
    <location>
        <begin position="202"/>
        <end position="221"/>
    </location>
</feature>
<evidence type="ECO:0000256" key="1">
    <source>
        <dbReference type="SAM" id="Phobius"/>
    </source>
</evidence>
<gene>
    <name evidence="2" type="ORF">B0I08_107144</name>
</gene>